<keyword evidence="1" id="KW-0732">Signal</keyword>
<name>A0ABD3Q6L2_9STRA</name>
<evidence type="ECO:0000313" key="3">
    <source>
        <dbReference type="EMBL" id="KAL3795231.1"/>
    </source>
</evidence>
<proteinExistence type="predicted"/>
<dbReference type="Gene3D" id="3.30.70.1050">
    <property type="entry name" value="Trigger factor ribosome-binding domain"/>
    <property type="match status" value="1"/>
</dbReference>
<dbReference type="AlphaFoldDB" id="A0ABD3Q6L2"/>
<dbReference type="EMBL" id="JABMIG020000073">
    <property type="protein sequence ID" value="KAL3795231.1"/>
    <property type="molecule type" value="Genomic_DNA"/>
</dbReference>
<comment type="caution">
    <text evidence="3">The sequence shown here is derived from an EMBL/GenBank/DDBJ whole genome shotgun (WGS) entry which is preliminary data.</text>
</comment>
<dbReference type="InterPro" id="IPR036611">
    <property type="entry name" value="Trigger_fac_ribosome-bd_sf"/>
</dbReference>
<feature type="signal peptide" evidence="1">
    <location>
        <begin position="1"/>
        <end position="21"/>
    </location>
</feature>
<protein>
    <recommendedName>
        <fullName evidence="2">Trigger factor ribosome-binding bacterial domain-containing protein</fullName>
    </recommendedName>
</protein>
<dbReference type="Proteomes" id="UP001516023">
    <property type="component" value="Unassembled WGS sequence"/>
</dbReference>
<reference evidence="3 4" key="1">
    <citation type="journal article" date="2020" name="G3 (Bethesda)">
        <title>Improved Reference Genome for Cyclotella cryptica CCMP332, a Model for Cell Wall Morphogenesis, Salinity Adaptation, and Lipid Production in Diatoms (Bacillariophyta).</title>
        <authorList>
            <person name="Roberts W.R."/>
            <person name="Downey K.M."/>
            <person name="Ruck E.C."/>
            <person name="Traller J.C."/>
            <person name="Alverson A.J."/>
        </authorList>
    </citation>
    <scope>NUCLEOTIDE SEQUENCE [LARGE SCALE GENOMIC DNA]</scope>
    <source>
        <strain evidence="3 4">CCMP332</strain>
    </source>
</reference>
<sequence length="222" mass="23649">MNFSSVSSLIASALCVAAASAFIQLPPASIKNVVTRTPQLYATTPVELVAEPEGGVELKKVSETSLPGSRMKNMGAVEGSEEGVHSFWLSAVADGQKIKELRMQTEKEASKKANFPGFRKGQIPPYAQPRMTMFAIQEAVIKTCEQSLEAYGLESLTGSEGEVTVNEDMQKVCKGYKLGDDIPFTATYKGKFDKAVQSSASSAGGDSPDDVVVDVEVEAVAE</sequence>
<feature type="domain" description="Trigger factor ribosome-binding bacterial" evidence="2">
    <location>
        <begin position="92"/>
        <end position="150"/>
    </location>
</feature>
<keyword evidence="4" id="KW-1185">Reference proteome</keyword>
<feature type="chain" id="PRO_5044880402" description="Trigger factor ribosome-binding bacterial domain-containing protein" evidence="1">
    <location>
        <begin position="22"/>
        <end position="222"/>
    </location>
</feature>
<organism evidence="3 4">
    <name type="scientific">Cyclotella cryptica</name>
    <dbReference type="NCBI Taxonomy" id="29204"/>
    <lineage>
        <taxon>Eukaryota</taxon>
        <taxon>Sar</taxon>
        <taxon>Stramenopiles</taxon>
        <taxon>Ochrophyta</taxon>
        <taxon>Bacillariophyta</taxon>
        <taxon>Coscinodiscophyceae</taxon>
        <taxon>Thalassiosirophycidae</taxon>
        <taxon>Stephanodiscales</taxon>
        <taxon>Stephanodiscaceae</taxon>
        <taxon>Cyclotella</taxon>
    </lineage>
</organism>
<dbReference type="Pfam" id="PF05697">
    <property type="entry name" value="Trigger_N"/>
    <property type="match status" value="1"/>
</dbReference>
<evidence type="ECO:0000256" key="1">
    <source>
        <dbReference type="SAM" id="SignalP"/>
    </source>
</evidence>
<gene>
    <name evidence="3" type="ORF">HJC23_008316</name>
</gene>
<evidence type="ECO:0000259" key="2">
    <source>
        <dbReference type="Pfam" id="PF05697"/>
    </source>
</evidence>
<dbReference type="SUPFAM" id="SSF102735">
    <property type="entry name" value="Trigger factor ribosome-binding domain"/>
    <property type="match status" value="1"/>
</dbReference>
<evidence type="ECO:0000313" key="4">
    <source>
        <dbReference type="Proteomes" id="UP001516023"/>
    </source>
</evidence>
<accession>A0ABD3Q6L2</accession>
<dbReference type="InterPro" id="IPR008881">
    <property type="entry name" value="Trigger_fac_ribosome-bd_bac"/>
</dbReference>